<feature type="region of interest" description="Disordered" evidence="1">
    <location>
        <begin position="188"/>
        <end position="220"/>
    </location>
</feature>
<feature type="transmembrane region" description="Helical" evidence="2">
    <location>
        <begin position="81"/>
        <end position="104"/>
    </location>
</feature>
<feature type="transmembrane region" description="Helical" evidence="2">
    <location>
        <begin position="116"/>
        <end position="140"/>
    </location>
</feature>
<feature type="transmembrane region" description="Helical" evidence="2">
    <location>
        <begin position="42"/>
        <end position="61"/>
    </location>
</feature>
<name>A0ABS3UEP3_9ACTN</name>
<keyword evidence="2" id="KW-0472">Membrane</keyword>
<reference evidence="3 4" key="1">
    <citation type="submission" date="2021-03" db="EMBL/GenBank/DDBJ databases">
        <title>Actinoplanes flavus sp. nov., a novel actinomycete isolated from Coconut Palm rhizosphere soil.</title>
        <authorList>
            <person name="Luo X."/>
        </authorList>
    </citation>
    <scope>NUCLEOTIDE SEQUENCE [LARGE SCALE GENOMIC DNA]</scope>
    <source>
        <strain evidence="3 4">NEAU-H7</strain>
    </source>
</reference>
<gene>
    <name evidence="3" type="ORF">J5X75_05230</name>
</gene>
<evidence type="ECO:0000313" key="3">
    <source>
        <dbReference type="EMBL" id="MBO3736916.1"/>
    </source>
</evidence>
<accession>A0ABS3UEP3</accession>
<proteinExistence type="predicted"/>
<evidence type="ECO:0000313" key="4">
    <source>
        <dbReference type="Proteomes" id="UP000679690"/>
    </source>
</evidence>
<dbReference type="Proteomes" id="UP000679690">
    <property type="component" value="Unassembled WGS sequence"/>
</dbReference>
<dbReference type="RefSeq" id="WP_208466112.1">
    <property type="nucleotide sequence ID" value="NZ_JAGFNS010000002.1"/>
</dbReference>
<evidence type="ECO:0000256" key="2">
    <source>
        <dbReference type="SAM" id="Phobius"/>
    </source>
</evidence>
<organism evidence="3 4">
    <name type="scientific">Actinoplanes flavus</name>
    <dbReference type="NCBI Taxonomy" id="2820290"/>
    <lineage>
        <taxon>Bacteria</taxon>
        <taxon>Bacillati</taxon>
        <taxon>Actinomycetota</taxon>
        <taxon>Actinomycetes</taxon>
        <taxon>Micromonosporales</taxon>
        <taxon>Micromonosporaceae</taxon>
        <taxon>Actinoplanes</taxon>
    </lineage>
</organism>
<sequence length="220" mass="22782">MNAVRAELEKLLTLPSLALTLGLTWAVTLLLDALDPPGGSVLPYGQVGFLILGVLATAHEYQGGGQIRTTLLAMPRRYRLVAAKAVALVVLAAPAALLVAGTAGEPDGTLPLVVDALVAAGVGMLVRHPVGAAGAVLIAYEIGLPLIRTRWGEVTGWLPPAGLLIFGVRPWCSRAATGQPDLDSRVFNTRSAGSHPRNTLALAPPRRDSDGTATLARGDP</sequence>
<keyword evidence="2" id="KW-1133">Transmembrane helix</keyword>
<dbReference type="EMBL" id="JAGFNS010000002">
    <property type="protein sequence ID" value="MBO3736916.1"/>
    <property type="molecule type" value="Genomic_DNA"/>
</dbReference>
<protein>
    <submittedName>
        <fullName evidence="3">Uncharacterized protein</fullName>
    </submittedName>
</protein>
<evidence type="ECO:0000256" key="1">
    <source>
        <dbReference type="SAM" id="MobiDB-lite"/>
    </source>
</evidence>
<keyword evidence="2" id="KW-0812">Transmembrane</keyword>
<comment type="caution">
    <text evidence="3">The sequence shown here is derived from an EMBL/GenBank/DDBJ whole genome shotgun (WGS) entry which is preliminary data.</text>
</comment>
<keyword evidence="4" id="KW-1185">Reference proteome</keyword>